<feature type="transmembrane region" description="Helical" evidence="1">
    <location>
        <begin position="356"/>
        <end position="377"/>
    </location>
</feature>
<organism evidence="2 3">
    <name type="scientific">Paraclostridium bifermentans</name>
    <name type="common">Clostridium bifermentans</name>
    <dbReference type="NCBI Taxonomy" id="1490"/>
    <lineage>
        <taxon>Bacteria</taxon>
        <taxon>Bacillati</taxon>
        <taxon>Bacillota</taxon>
        <taxon>Clostridia</taxon>
        <taxon>Peptostreptococcales</taxon>
        <taxon>Peptostreptococcaceae</taxon>
        <taxon>Paraclostridium</taxon>
    </lineage>
</organism>
<keyword evidence="1" id="KW-1133">Transmembrane helix</keyword>
<dbReference type="AlphaFoldDB" id="A0A5P3X938"/>
<name>A0A5P3X938_PARBF</name>
<dbReference type="EMBL" id="CP032452">
    <property type="protein sequence ID" value="QEZ67808.1"/>
    <property type="molecule type" value="Genomic_DNA"/>
</dbReference>
<reference evidence="2 3" key="1">
    <citation type="submission" date="2018-09" db="EMBL/GenBank/DDBJ databases">
        <title>A clostridial neurotoxin that targets Anopheles mosquitoes.</title>
        <authorList>
            <person name="Contreras E."/>
            <person name="Masuyer G."/>
            <person name="Qureshi N."/>
            <person name="Chawla S."/>
            <person name="Lim H.L."/>
            <person name="Chen J."/>
            <person name="Stenmark P."/>
            <person name="Gill S."/>
        </authorList>
    </citation>
    <scope>NUCLEOTIDE SEQUENCE [LARGE SCALE GENOMIC DNA]</scope>
    <source>
        <strain evidence="2 3">Cbm</strain>
    </source>
</reference>
<sequence>MKELIKFELYKIFAKKSVLALIVICIISSVLPSITDYLDMKEKGLKSYENIKKVGQEYEGQVITDEKMKYLEKNGLQIREKDNRGEYVTDKERVSAYGIYDFFMAANPEYLINGRFYKFDDIKKEVAKLEKDGCKNSYEYKEFKYIHDLIEKKPIPKFYFKFGWRNATEFNMNPLWMAILIIVSICTIFSNEYQSNTASIIFSSKNGQGRLTLAKVISGLLFSTIIFLVINGIQVAILGMHGFDGWNLPLGFLPSYARTPYIMNIGTFYMMGLLVSYIGIVLFTLLVMLVSLISKNDMISFAINVVILLGPGFLAKIMPTYMLTKIFMELNIENLIGPISMFGNISTYNILGNPTLYLNVIVSIAIVSIPIVLYLIYKIGKRQVV</sequence>
<feature type="transmembrane region" description="Helical" evidence="1">
    <location>
        <begin position="261"/>
        <end position="289"/>
    </location>
</feature>
<dbReference type="PANTHER" id="PTHR37305">
    <property type="entry name" value="INTEGRAL MEMBRANE PROTEIN-RELATED"/>
    <property type="match status" value="1"/>
</dbReference>
<keyword evidence="1" id="KW-0812">Transmembrane</keyword>
<feature type="transmembrane region" description="Helical" evidence="1">
    <location>
        <begin position="301"/>
        <end position="322"/>
    </location>
</feature>
<evidence type="ECO:0000256" key="1">
    <source>
        <dbReference type="SAM" id="Phobius"/>
    </source>
</evidence>
<feature type="transmembrane region" description="Helical" evidence="1">
    <location>
        <begin position="175"/>
        <end position="193"/>
    </location>
</feature>
<evidence type="ECO:0000313" key="2">
    <source>
        <dbReference type="EMBL" id="QEZ67808.1"/>
    </source>
</evidence>
<dbReference type="RefSeq" id="WP_150885637.1">
    <property type="nucleotide sequence ID" value="NZ_BROK01000023.1"/>
</dbReference>
<protein>
    <submittedName>
        <fullName evidence="2">ABC transporter permease</fullName>
    </submittedName>
</protein>
<proteinExistence type="predicted"/>
<feature type="transmembrane region" description="Helical" evidence="1">
    <location>
        <begin position="213"/>
        <end position="241"/>
    </location>
</feature>
<evidence type="ECO:0000313" key="3">
    <source>
        <dbReference type="Proteomes" id="UP000326961"/>
    </source>
</evidence>
<dbReference type="Proteomes" id="UP000326961">
    <property type="component" value="Chromosome"/>
</dbReference>
<gene>
    <name evidence="2" type="ORF">D4A35_02230</name>
</gene>
<accession>A0A5P3X938</accession>
<dbReference type="PANTHER" id="PTHR37305:SF1">
    <property type="entry name" value="MEMBRANE PROTEIN"/>
    <property type="match status" value="1"/>
</dbReference>
<keyword evidence="1" id="KW-0472">Membrane</keyword>